<dbReference type="Proteomes" id="UP000198287">
    <property type="component" value="Unassembled WGS sequence"/>
</dbReference>
<organism evidence="2 3">
    <name type="scientific">Folsomia candida</name>
    <name type="common">Springtail</name>
    <dbReference type="NCBI Taxonomy" id="158441"/>
    <lineage>
        <taxon>Eukaryota</taxon>
        <taxon>Metazoa</taxon>
        <taxon>Ecdysozoa</taxon>
        <taxon>Arthropoda</taxon>
        <taxon>Hexapoda</taxon>
        <taxon>Collembola</taxon>
        <taxon>Entomobryomorpha</taxon>
        <taxon>Isotomoidea</taxon>
        <taxon>Isotomidae</taxon>
        <taxon>Proisotominae</taxon>
        <taxon>Folsomia</taxon>
    </lineage>
</organism>
<comment type="caution">
    <text evidence="2">The sequence shown here is derived from an EMBL/GenBank/DDBJ whole genome shotgun (WGS) entry which is preliminary data.</text>
</comment>
<keyword evidence="1" id="KW-0472">Membrane</keyword>
<protein>
    <submittedName>
        <fullName evidence="2">Uncharacterized protein</fullName>
    </submittedName>
</protein>
<gene>
    <name evidence="2" type="ORF">Fcan01_21992</name>
</gene>
<evidence type="ECO:0000313" key="2">
    <source>
        <dbReference type="EMBL" id="OXA43069.1"/>
    </source>
</evidence>
<proteinExistence type="predicted"/>
<feature type="transmembrane region" description="Helical" evidence="1">
    <location>
        <begin position="184"/>
        <end position="206"/>
    </location>
</feature>
<reference evidence="2 3" key="1">
    <citation type="submission" date="2015-12" db="EMBL/GenBank/DDBJ databases">
        <title>The genome of Folsomia candida.</title>
        <authorList>
            <person name="Faddeeva A."/>
            <person name="Derks M.F."/>
            <person name="Anvar Y."/>
            <person name="Smit S."/>
            <person name="Van Straalen N."/>
            <person name="Roelofs D."/>
        </authorList>
    </citation>
    <scope>NUCLEOTIDE SEQUENCE [LARGE SCALE GENOMIC DNA]</scope>
    <source>
        <strain evidence="2 3">VU population</strain>
        <tissue evidence="2">Whole body</tissue>
    </source>
</reference>
<sequence>MIVCSYFFGLAVTATPIILMYRSRSDELKPLLTAPFEMERWSYERGLRGYVTSRLLVVALLTYVGNVLFGPAYFFVSIWRPCLPFLTTYLFTSHCPGGWSTGMGRITIGIVGRVFSALAEFHYWTILCAIYVSIGWIASFYPGSASIQKMRVIQRELNKRNEEKIKGYREIQLLSIFANNFWKFLLIQILLGAWLVAAIVSLYTVIKLADQIPLEQAIMFALTLLESATMIMLQFKLLAEPCIASKQLFQHRKRLPGGGSQWIRCYIRSCSPYQLKMADGRFFDKTTALIVWQFVVDRVVNCLLM</sequence>
<evidence type="ECO:0000256" key="1">
    <source>
        <dbReference type="SAM" id="Phobius"/>
    </source>
</evidence>
<dbReference type="AlphaFoldDB" id="A0A226DCZ3"/>
<accession>A0A226DCZ3</accession>
<feature type="transmembrane region" description="Helical" evidence="1">
    <location>
        <begin position="6"/>
        <end position="22"/>
    </location>
</feature>
<keyword evidence="1" id="KW-0812">Transmembrane</keyword>
<keyword evidence="3" id="KW-1185">Reference proteome</keyword>
<feature type="transmembrane region" description="Helical" evidence="1">
    <location>
        <begin position="218"/>
        <end position="239"/>
    </location>
</feature>
<keyword evidence="1" id="KW-1133">Transmembrane helix</keyword>
<dbReference type="EMBL" id="LNIX01000023">
    <property type="protein sequence ID" value="OXA43069.1"/>
    <property type="molecule type" value="Genomic_DNA"/>
</dbReference>
<feature type="transmembrane region" description="Helical" evidence="1">
    <location>
        <begin position="121"/>
        <end position="141"/>
    </location>
</feature>
<evidence type="ECO:0000313" key="3">
    <source>
        <dbReference type="Proteomes" id="UP000198287"/>
    </source>
</evidence>
<feature type="transmembrane region" description="Helical" evidence="1">
    <location>
        <begin position="55"/>
        <end position="76"/>
    </location>
</feature>
<name>A0A226DCZ3_FOLCA</name>